<keyword evidence="2" id="KW-0808">Transferase</keyword>
<dbReference type="InterPro" id="IPR044855">
    <property type="entry name" value="CoA-Trfase_III_dom3_sf"/>
</dbReference>
<protein>
    <submittedName>
        <fullName evidence="2">CoA transferase</fullName>
    </submittedName>
</protein>
<gene>
    <name evidence="2" type="ORF">E1288_29455</name>
</gene>
<dbReference type="AlphaFoldDB" id="A0A4V2YKE8"/>
<dbReference type="Proteomes" id="UP000294947">
    <property type="component" value="Unassembled WGS sequence"/>
</dbReference>
<dbReference type="Gene3D" id="3.40.50.10540">
    <property type="entry name" value="Crotonobetainyl-coa:carnitine coa-transferase, domain 1"/>
    <property type="match status" value="1"/>
</dbReference>
<reference evidence="2 3" key="1">
    <citation type="submission" date="2019-03" db="EMBL/GenBank/DDBJ databases">
        <title>Draft genome sequences of novel Actinobacteria.</title>
        <authorList>
            <person name="Sahin N."/>
            <person name="Ay H."/>
            <person name="Saygin H."/>
        </authorList>
    </citation>
    <scope>NUCLEOTIDE SEQUENCE [LARGE SCALE GENOMIC DNA]</scope>
    <source>
        <strain evidence="2 3">7K502</strain>
    </source>
</reference>
<feature type="region of interest" description="Disordered" evidence="1">
    <location>
        <begin position="332"/>
        <end position="353"/>
    </location>
</feature>
<dbReference type="PANTHER" id="PTHR48228:SF5">
    <property type="entry name" value="ALPHA-METHYLACYL-COA RACEMASE"/>
    <property type="match status" value="1"/>
</dbReference>
<dbReference type="InterPro" id="IPR050509">
    <property type="entry name" value="CoA-transferase_III"/>
</dbReference>
<dbReference type="InterPro" id="IPR023606">
    <property type="entry name" value="CoA-Trfase_III_dom_1_sf"/>
</dbReference>
<name>A0A4V2YKE8_9PSEU</name>
<dbReference type="InterPro" id="IPR003673">
    <property type="entry name" value="CoA-Trfase_fam_III"/>
</dbReference>
<sequence>MTEARGPLAGIRVLELGGIGPGPFCGMMLGDMGADVIRIDRPGSPAHPVLQRNRRSLAINLKDPQGAAAVRKLAATCDAVLEGFRPGVAERLGLGPDDLLAVNPALVYGRMTGWGQDGPLAQMPGHDINYIAIAGALHAIGGPEDPVPPLNLIGDFGGGGMLLAYGLACAMLRAKISGTGQVVDAAMVDGTAALLAMTYGFLGAGAWQDRRAVNRLDGGAPYYRVYRCADGKHMAVGCVEPQFFAAFLQILGLSDDPDFAAQNDEAAWPTMHRRLEEIFTAKPRDEWAELFTGTDACTTPVLSLHEAPEHPHNAVRSTYRTADGIVQPMPAPRFGTTPSAVPRPAPQPGQNTRKVLADAGLPDHEIENLINTGVATEV</sequence>
<dbReference type="EMBL" id="SMKW01000047">
    <property type="protein sequence ID" value="TDD42447.1"/>
    <property type="molecule type" value="Genomic_DNA"/>
</dbReference>
<accession>A0A4V2YKE8</accession>
<dbReference type="SUPFAM" id="SSF89796">
    <property type="entry name" value="CoA-transferase family III (CaiB/BaiF)"/>
    <property type="match status" value="1"/>
</dbReference>
<organism evidence="2 3">
    <name type="scientific">Saccharopolyspora elongata</name>
    <dbReference type="NCBI Taxonomy" id="2530387"/>
    <lineage>
        <taxon>Bacteria</taxon>
        <taxon>Bacillati</taxon>
        <taxon>Actinomycetota</taxon>
        <taxon>Actinomycetes</taxon>
        <taxon>Pseudonocardiales</taxon>
        <taxon>Pseudonocardiaceae</taxon>
        <taxon>Saccharopolyspora</taxon>
    </lineage>
</organism>
<comment type="caution">
    <text evidence="2">The sequence shown here is derived from an EMBL/GenBank/DDBJ whole genome shotgun (WGS) entry which is preliminary data.</text>
</comment>
<evidence type="ECO:0000313" key="2">
    <source>
        <dbReference type="EMBL" id="TDD42447.1"/>
    </source>
</evidence>
<evidence type="ECO:0000313" key="3">
    <source>
        <dbReference type="Proteomes" id="UP000294947"/>
    </source>
</evidence>
<evidence type="ECO:0000256" key="1">
    <source>
        <dbReference type="SAM" id="MobiDB-lite"/>
    </source>
</evidence>
<keyword evidence="3" id="KW-1185">Reference proteome</keyword>
<dbReference type="Pfam" id="PF02515">
    <property type="entry name" value="CoA_transf_3"/>
    <property type="match status" value="1"/>
</dbReference>
<dbReference type="OrthoDB" id="9797653at2"/>
<proteinExistence type="predicted"/>
<dbReference type="GO" id="GO:0016740">
    <property type="term" value="F:transferase activity"/>
    <property type="evidence" value="ECO:0007669"/>
    <property type="project" value="UniProtKB-KW"/>
</dbReference>
<dbReference type="PANTHER" id="PTHR48228">
    <property type="entry name" value="SUCCINYL-COA--D-CITRAMALATE COA-TRANSFERASE"/>
    <property type="match status" value="1"/>
</dbReference>
<dbReference type="RefSeq" id="WP_132490729.1">
    <property type="nucleotide sequence ID" value="NZ_SMKW01000047.1"/>
</dbReference>
<dbReference type="Gene3D" id="3.30.1540.10">
    <property type="entry name" value="formyl-coa transferase, domain 3"/>
    <property type="match status" value="1"/>
</dbReference>